<dbReference type="RefSeq" id="WP_152713683.1">
    <property type="nucleotide sequence ID" value="NZ_VOSJ01000091.1"/>
</dbReference>
<comment type="caution">
    <text evidence="2">The sequence shown here is derived from an EMBL/GenBank/DDBJ whole genome shotgun (WGS) entry which is preliminary data.</text>
</comment>
<dbReference type="Proteomes" id="UP000403266">
    <property type="component" value="Unassembled WGS sequence"/>
</dbReference>
<evidence type="ECO:0000313" key="2">
    <source>
        <dbReference type="EMBL" id="MPR27428.1"/>
    </source>
</evidence>
<evidence type="ECO:0008006" key="4">
    <source>
        <dbReference type="Google" id="ProtNLM"/>
    </source>
</evidence>
<feature type="chain" id="PRO_5030135519" description="Transglutaminase-like cysteine peptidase" evidence="1">
    <location>
        <begin position="24"/>
        <end position="204"/>
    </location>
</feature>
<evidence type="ECO:0000256" key="1">
    <source>
        <dbReference type="SAM" id="SignalP"/>
    </source>
</evidence>
<organism evidence="2 3">
    <name type="scientific">Microvirga tunisiensis</name>
    <dbReference type="NCBI Taxonomy" id="2108360"/>
    <lineage>
        <taxon>Bacteria</taxon>
        <taxon>Pseudomonadati</taxon>
        <taxon>Pseudomonadota</taxon>
        <taxon>Alphaproteobacteria</taxon>
        <taxon>Hyphomicrobiales</taxon>
        <taxon>Methylobacteriaceae</taxon>
        <taxon>Microvirga</taxon>
    </lineage>
</organism>
<evidence type="ECO:0000313" key="3">
    <source>
        <dbReference type="Proteomes" id="UP000403266"/>
    </source>
</evidence>
<proteinExistence type="predicted"/>
<name>A0A5N7MKQ7_9HYPH</name>
<keyword evidence="1" id="KW-0732">Signal</keyword>
<reference evidence="2 3" key="1">
    <citation type="journal article" date="2019" name="Syst. Appl. Microbiol.">
        <title>Microvirga tunisiensis sp. nov., a root nodule symbiotic bacterium isolated from Lupinus micranthus and L. luteus grown in Northern Tunisia.</title>
        <authorList>
            <person name="Msaddak A."/>
            <person name="Rejili M."/>
            <person name="Duran D."/>
            <person name="Mars M."/>
            <person name="Palacios J.M."/>
            <person name="Ruiz-Argueso T."/>
            <person name="Rey L."/>
            <person name="Imperial J."/>
        </authorList>
    </citation>
    <scope>NUCLEOTIDE SEQUENCE [LARGE SCALE GENOMIC DNA]</scope>
    <source>
        <strain evidence="2 3">Lmie10</strain>
    </source>
</reference>
<sequence>MGSTPLLILKALPFLFMTLPAAAASLPAQSWFNQQGYVGPSGSRIIACHGYGCARRMAISVDGAWLSRARAALRSGQGSPDVERRTLGEVIRSYTSYLATSFGGKPDEPGSPPQMSGVYGQMDCLDETANTMSLLLVLQEQGLLAHHVVEYPESRGFFLDGRYPHFTAVIAEKRTGTAWAVDPWEKAPGQRPDILPLTQWRQDS</sequence>
<dbReference type="AlphaFoldDB" id="A0A5N7MKQ7"/>
<dbReference type="OrthoDB" id="5471992at2"/>
<dbReference type="EMBL" id="VOSK01000089">
    <property type="protein sequence ID" value="MPR27428.1"/>
    <property type="molecule type" value="Genomic_DNA"/>
</dbReference>
<accession>A0A5N7MKQ7</accession>
<gene>
    <name evidence="2" type="ORF">FS320_20135</name>
</gene>
<protein>
    <recommendedName>
        <fullName evidence="4">Transglutaminase-like cysteine peptidase</fullName>
    </recommendedName>
</protein>
<keyword evidence="3" id="KW-1185">Reference proteome</keyword>
<feature type="signal peptide" evidence="1">
    <location>
        <begin position="1"/>
        <end position="23"/>
    </location>
</feature>